<reference evidence="2" key="1">
    <citation type="journal article" date="2009" name="PLoS Genet.">
        <title>Sequencing, mapping, and analysis of 27,455 maize full-length cDNAs.</title>
        <authorList>
            <person name="Soderlund C."/>
            <person name="Descour A."/>
            <person name="Kudrna D."/>
            <person name="Bomhoff M."/>
            <person name="Boyd L."/>
            <person name="Currie J."/>
            <person name="Angelova A."/>
            <person name="Collura K."/>
            <person name="Wissotski M."/>
            <person name="Ashley E."/>
            <person name="Morrow D."/>
            <person name="Fernandes J."/>
            <person name="Walbot V."/>
            <person name="Yu Y."/>
        </authorList>
    </citation>
    <scope>NUCLEOTIDE SEQUENCE</scope>
    <source>
        <strain evidence="2">B73</strain>
    </source>
</reference>
<evidence type="ECO:0000256" key="1">
    <source>
        <dbReference type="SAM" id="MobiDB-lite"/>
    </source>
</evidence>
<evidence type="ECO:0000313" key="2">
    <source>
        <dbReference type="EMBL" id="ACN31416.1"/>
    </source>
</evidence>
<dbReference type="KEGG" id="zma:100382849"/>
<organism evidence="2">
    <name type="scientific">Zea mays</name>
    <name type="common">Maize</name>
    <dbReference type="NCBI Taxonomy" id="4577"/>
    <lineage>
        <taxon>Eukaryota</taxon>
        <taxon>Viridiplantae</taxon>
        <taxon>Streptophyta</taxon>
        <taxon>Embryophyta</taxon>
        <taxon>Tracheophyta</taxon>
        <taxon>Spermatophyta</taxon>
        <taxon>Magnoliopsida</taxon>
        <taxon>Liliopsida</taxon>
        <taxon>Poales</taxon>
        <taxon>Poaceae</taxon>
        <taxon>PACMAD clade</taxon>
        <taxon>Panicoideae</taxon>
        <taxon>Andropogonodae</taxon>
        <taxon>Andropogoneae</taxon>
        <taxon>Tripsacinae</taxon>
        <taxon>Zea</taxon>
    </lineage>
</organism>
<dbReference type="AlphaFoldDB" id="C0PB71"/>
<accession>C0PB71</accession>
<reference evidence="2" key="2">
    <citation type="submission" date="2012-06" db="EMBL/GenBank/DDBJ databases">
        <authorList>
            <person name="Yu Y."/>
            <person name="Currie J."/>
            <person name="Lomeli R."/>
            <person name="Angelova A."/>
            <person name="Collura K."/>
            <person name="Wissotski M."/>
            <person name="Campos D."/>
            <person name="Kudrna D."/>
            <person name="Golser W."/>
            <person name="Ashely E."/>
            <person name="Descour A."/>
            <person name="Fernandes J."/>
            <person name="Soderlund C."/>
            <person name="Walbot V."/>
        </authorList>
    </citation>
    <scope>NUCLEOTIDE SEQUENCE</scope>
    <source>
        <strain evidence="2">B73</strain>
    </source>
</reference>
<protein>
    <submittedName>
        <fullName evidence="2">Uncharacterized protein</fullName>
    </submittedName>
</protein>
<sequence length="157" mass="16405">MVDAGPPRSSQAHATVDADLPRSSTAPAMVDTARPQSSPLHAMVDANSPRSCTCDAMVDADLPRSSTCDAMVDVDLPQTSIAPWVLTPSSTTTWIPSAGTTHLISPFGTRALEAAGIRETCHRGSKQPRRGPHHRGTAHLCDAAAGGSQESAKNQAR</sequence>
<feature type="region of interest" description="Disordered" evidence="1">
    <location>
        <begin position="1"/>
        <end position="23"/>
    </location>
</feature>
<feature type="compositionally biased region" description="Polar residues" evidence="1">
    <location>
        <begin position="148"/>
        <end position="157"/>
    </location>
</feature>
<proteinExistence type="evidence at transcript level"/>
<feature type="compositionally biased region" description="Basic residues" evidence="1">
    <location>
        <begin position="123"/>
        <end position="137"/>
    </location>
</feature>
<dbReference type="EMBL" id="BT065540">
    <property type="protein sequence ID" value="ACN31416.1"/>
    <property type="molecule type" value="mRNA"/>
</dbReference>
<name>C0PB71_MAIZE</name>
<feature type="region of interest" description="Disordered" evidence="1">
    <location>
        <begin position="122"/>
        <end position="157"/>
    </location>
</feature>